<dbReference type="HOGENOM" id="CLU_058421_8_2_3"/>
<dbReference type="AlphaFoldDB" id="E0UFU4"/>
<dbReference type="Proteomes" id="UP000008206">
    <property type="component" value="Chromosome"/>
</dbReference>
<evidence type="ECO:0000256" key="7">
    <source>
        <dbReference type="SAM" id="Phobius"/>
    </source>
</evidence>
<organism evidence="8 9">
    <name type="scientific">Gloeothece verrucosa (strain PCC 7822)</name>
    <name type="common">Cyanothece sp. (strain PCC 7822)</name>
    <dbReference type="NCBI Taxonomy" id="497965"/>
    <lineage>
        <taxon>Bacteria</taxon>
        <taxon>Bacillati</taxon>
        <taxon>Cyanobacteriota</taxon>
        <taxon>Cyanophyceae</taxon>
        <taxon>Oscillatoriophycideae</taxon>
        <taxon>Chroococcales</taxon>
        <taxon>Aphanothecaceae</taxon>
        <taxon>Gloeothece</taxon>
        <taxon>Gloeothece verrucosa</taxon>
    </lineage>
</organism>
<evidence type="ECO:0000256" key="2">
    <source>
        <dbReference type="ARBA" id="ARBA00006679"/>
    </source>
</evidence>
<feature type="transmembrane region" description="Helical" evidence="7">
    <location>
        <begin position="7"/>
        <end position="22"/>
    </location>
</feature>
<gene>
    <name evidence="8" type="ordered locus">Cyan7822_2349</name>
</gene>
<dbReference type="PANTHER" id="PTHR33452">
    <property type="entry name" value="OXIDOREDUCTASE CATD-RELATED"/>
    <property type="match status" value="1"/>
</dbReference>
<dbReference type="PANTHER" id="PTHR33452:SF1">
    <property type="entry name" value="INNER MEMBRANE PROTEIN YPHA-RELATED"/>
    <property type="match status" value="1"/>
</dbReference>
<proteinExistence type="inferred from homology"/>
<keyword evidence="9" id="KW-1185">Reference proteome</keyword>
<evidence type="ECO:0000256" key="1">
    <source>
        <dbReference type="ARBA" id="ARBA00004651"/>
    </source>
</evidence>
<dbReference type="RefSeq" id="WP_013322432.1">
    <property type="nucleotide sequence ID" value="NC_014501.1"/>
</dbReference>
<dbReference type="InterPro" id="IPR032808">
    <property type="entry name" value="DoxX"/>
</dbReference>
<feature type="transmembrane region" description="Helical" evidence="7">
    <location>
        <begin position="98"/>
        <end position="119"/>
    </location>
</feature>
<keyword evidence="5 7" id="KW-1133">Transmembrane helix</keyword>
<dbReference type="STRING" id="497965.Cyan7822_2349"/>
<name>E0UFU4_GLOV7</name>
<keyword evidence="3" id="KW-1003">Cell membrane</keyword>
<accession>E0UFU4</accession>
<dbReference type="GO" id="GO:0005886">
    <property type="term" value="C:plasma membrane"/>
    <property type="evidence" value="ECO:0007669"/>
    <property type="project" value="UniProtKB-SubCell"/>
</dbReference>
<keyword evidence="4 7" id="KW-0812">Transmembrane</keyword>
<comment type="subcellular location">
    <subcellularLocation>
        <location evidence="1">Cell membrane</location>
        <topology evidence="1">Multi-pass membrane protein</topology>
    </subcellularLocation>
</comment>
<dbReference type="OrthoDB" id="495902at2"/>
<evidence type="ECO:0000256" key="4">
    <source>
        <dbReference type="ARBA" id="ARBA00022692"/>
    </source>
</evidence>
<evidence type="ECO:0000256" key="5">
    <source>
        <dbReference type="ARBA" id="ARBA00022989"/>
    </source>
</evidence>
<evidence type="ECO:0000256" key="6">
    <source>
        <dbReference type="ARBA" id="ARBA00023136"/>
    </source>
</evidence>
<evidence type="ECO:0000313" key="9">
    <source>
        <dbReference type="Proteomes" id="UP000008206"/>
    </source>
</evidence>
<dbReference type="eggNOG" id="COG2259">
    <property type="taxonomic scope" value="Bacteria"/>
</dbReference>
<comment type="similarity">
    <text evidence="2">Belongs to the DoxX family.</text>
</comment>
<dbReference type="KEGG" id="cyj:Cyan7822_2349"/>
<protein>
    <submittedName>
        <fullName evidence="8">DoxX family protein</fullName>
    </submittedName>
</protein>
<keyword evidence="6 7" id="KW-0472">Membrane</keyword>
<dbReference type="EMBL" id="CP002198">
    <property type="protein sequence ID" value="ADN14327.1"/>
    <property type="molecule type" value="Genomic_DNA"/>
</dbReference>
<dbReference type="Pfam" id="PF07681">
    <property type="entry name" value="DoxX"/>
    <property type="match status" value="1"/>
</dbReference>
<feature type="transmembrane region" description="Helical" evidence="7">
    <location>
        <begin position="69"/>
        <end position="86"/>
    </location>
</feature>
<reference evidence="9" key="1">
    <citation type="journal article" date="2011" name="MBio">
        <title>Novel metabolic attributes of the genus Cyanothece, comprising a group of unicellular nitrogen-fixing Cyanobacteria.</title>
        <authorList>
            <person name="Bandyopadhyay A."/>
            <person name="Elvitigala T."/>
            <person name="Welsh E."/>
            <person name="Stockel J."/>
            <person name="Liberton M."/>
            <person name="Min H."/>
            <person name="Sherman L.A."/>
            <person name="Pakrasi H.B."/>
        </authorList>
    </citation>
    <scope>NUCLEOTIDE SEQUENCE [LARGE SCALE GENOMIC DNA]</scope>
    <source>
        <strain evidence="9">PCC 7822</strain>
    </source>
</reference>
<evidence type="ECO:0000256" key="3">
    <source>
        <dbReference type="ARBA" id="ARBA00022475"/>
    </source>
</evidence>
<evidence type="ECO:0000313" key="8">
    <source>
        <dbReference type="EMBL" id="ADN14327.1"/>
    </source>
</evidence>
<dbReference type="InterPro" id="IPR051907">
    <property type="entry name" value="DoxX-like_oxidoreductase"/>
</dbReference>
<sequence>MEKFTPLVARIFLSAIFLKAGIDKVLDPASTQQYMESKGLPFAGLLLIPTIIVLLVGGLSVLLGFKARLGAWLLIGFLIPATLIFHTDFSAPGQDIQFFKNLGLMGGLLMITCFGAGSFSFDQGNRLFNNVP</sequence>
<feature type="transmembrane region" description="Helical" evidence="7">
    <location>
        <begin position="42"/>
        <end position="62"/>
    </location>
</feature>